<evidence type="ECO:0000313" key="2">
    <source>
        <dbReference type="EMBL" id="PPS12541.1"/>
    </source>
</evidence>
<evidence type="ECO:0000256" key="1">
    <source>
        <dbReference type="SAM" id="MobiDB-lite"/>
    </source>
</evidence>
<sequence length="82" mass="8537">MAVPIVVLKEAMRKSGFGAPSMLASSTQLDLAAMLGFALPSLVLVESTDLQLRPAINISPGSTDSCSRFAHSTPPSPLSRPV</sequence>
<feature type="region of interest" description="Disordered" evidence="1">
    <location>
        <begin position="63"/>
        <end position="82"/>
    </location>
</feature>
<dbReference type="AlphaFoldDB" id="A0A2P5YAH1"/>
<gene>
    <name evidence="2" type="ORF">GOBAR_AA08100</name>
</gene>
<organism evidence="2 3">
    <name type="scientific">Gossypium barbadense</name>
    <name type="common">Sea Island cotton</name>
    <name type="synonym">Hibiscus barbadensis</name>
    <dbReference type="NCBI Taxonomy" id="3634"/>
    <lineage>
        <taxon>Eukaryota</taxon>
        <taxon>Viridiplantae</taxon>
        <taxon>Streptophyta</taxon>
        <taxon>Embryophyta</taxon>
        <taxon>Tracheophyta</taxon>
        <taxon>Spermatophyta</taxon>
        <taxon>Magnoliopsida</taxon>
        <taxon>eudicotyledons</taxon>
        <taxon>Gunneridae</taxon>
        <taxon>Pentapetalae</taxon>
        <taxon>rosids</taxon>
        <taxon>malvids</taxon>
        <taxon>Malvales</taxon>
        <taxon>Malvaceae</taxon>
        <taxon>Malvoideae</taxon>
        <taxon>Gossypium</taxon>
    </lineage>
</organism>
<dbReference type="Proteomes" id="UP000239757">
    <property type="component" value="Unassembled WGS sequence"/>
</dbReference>
<reference evidence="2 3" key="1">
    <citation type="submission" date="2015-01" db="EMBL/GenBank/DDBJ databases">
        <title>Genome of allotetraploid Gossypium barbadense reveals genomic plasticity and fiber elongation in cotton evolution.</title>
        <authorList>
            <person name="Chen X."/>
            <person name="Liu X."/>
            <person name="Zhao B."/>
            <person name="Zheng H."/>
            <person name="Hu Y."/>
            <person name="Lu G."/>
            <person name="Yang C."/>
            <person name="Chen J."/>
            <person name="Shan C."/>
            <person name="Zhang L."/>
            <person name="Zhou Y."/>
            <person name="Wang L."/>
            <person name="Guo W."/>
            <person name="Bai Y."/>
            <person name="Ruan J."/>
            <person name="Shangguan X."/>
            <person name="Mao Y."/>
            <person name="Jiang J."/>
            <person name="Zhu Y."/>
            <person name="Lei J."/>
            <person name="Kang H."/>
            <person name="Chen S."/>
            <person name="He X."/>
            <person name="Wang R."/>
            <person name="Wang Y."/>
            <person name="Chen J."/>
            <person name="Wang L."/>
            <person name="Yu S."/>
            <person name="Wang B."/>
            <person name="Wei J."/>
            <person name="Song S."/>
            <person name="Lu X."/>
            <person name="Gao Z."/>
            <person name="Gu W."/>
            <person name="Deng X."/>
            <person name="Ma D."/>
            <person name="Wang S."/>
            <person name="Liang W."/>
            <person name="Fang L."/>
            <person name="Cai C."/>
            <person name="Zhu X."/>
            <person name="Zhou B."/>
            <person name="Zhang Y."/>
            <person name="Chen Z."/>
            <person name="Xu S."/>
            <person name="Zhu R."/>
            <person name="Wang S."/>
            <person name="Zhang T."/>
            <person name="Zhao G."/>
        </authorList>
    </citation>
    <scope>NUCLEOTIDE SEQUENCE [LARGE SCALE GENOMIC DNA]</scope>
    <source>
        <strain evidence="3">cv. Xinhai21</strain>
        <tissue evidence="2">Leaf</tissue>
    </source>
</reference>
<evidence type="ECO:0000313" key="3">
    <source>
        <dbReference type="Proteomes" id="UP000239757"/>
    </source>
</evidence>
<name>A0A2P5YAH1_GOSBA</name>
<proteinExistence type="predicted"/>
<dbReference type="EMBL" id="KZ663467">
    <property type="protein sequence ID" value="PPS12541.1"/>
    <property type="molecule type" value="Genomic_DNA"/>
</dbReference>
<protein>
    <submittedName>
        <fullName evidence="2">Uncharacterized protein</fullName>
    </submittedName>
</protein>
<accession>A0A2P5YAH1</accession>